<evidence type="ECO:0008006" key="3">
    <source>
        <dbReference type="Google" id="ProtNLM"/>
    </source>
</evidence>
<reference evidence="1 2" key="1">
    <citation type="submission" date="2024-04" db="EMBL/GenBank/DDBJ databases">
        <title>Tritrichomonas musculus Genome.</title>
        <authorList>
            <person name="Alves-Ferreira E."/>
            <person name="Grigg M."/>
            <person name="Lorenzi H."/>
            <person name="Galac M."/>
        </authorList>
    </citation>
    <scope>NUCLEOTIDE SEQUENCE [LARGE SCALE GENOMIC DNA]</scope>
    <source>
        <strain evidence="1 2">EAF2021</strain>
    </source>
</reference>
<protein>
    <recommendedName>
        <fullName evidence="3">Ubiquitin-like domain-containing protein</fullName>
    </recommendedName>
</protein>
<dbReference type="EMBL" id="JAPFFF010000026">
    <property type="protein sequence ID" value="KAK8849278.1"/>
    <property type="molecule type" value="Genomic_DNA"/>
</dbReference>
<gene>
    <name evidence="1" type="ORF">M9Y10_018646</name>
</gene>
<sequence>MTTKVEQTHFFIKFNNKIYNYSATNFKDLSEQVEAKLGIEATNQKFLHAGKSFTKKEIDTLPDFKSNGITDGVNIELVPLIIGG</sequence>
<proteinExistence type="predicted"/>
<name>A0ABR2HMA2_9EUKA</name>
<accession>A0ABR2HMA2</accession>
<organism evidence="1 2">
    <name type="scientific">Tritrichomonas musculus</name>
    <dbReference type="NCBI Taxonomy" id="1915356"/>
    <lineage>
        <taxon>Eukaryota</taxon>
        <taxon>Metamonada</taxon>
        <taxon>Parabasalia</taxon>
        <taxon>Tritrichomonadida</taxon>
        <taxon>Tritrichomonadidae</taxon>
        <taxon>Tritrichomonas</taxon>
    </lineage>
</organism>
<evidence type="ECO:0000313" key="1">
    <source>
        <dbReference type="EMBL" id="KAK8849278.1"/>
    </source>
</evidence>
<dbReference type="SUPFAM" id="SSF54236">
    <property type="entry name" value="Ubiquitin-like"/>
    <property type="match status" value="1"/>
</dbReference>
<dbReference type="Gene3D" id="3.10.20.90">
    <property type="entry name" value="Phosphatidylinositol 3-kinase Catalytic Subunit, Chain A, domain 1"/>
    <property type="match status" value="1"/>
</dbReference>
<dbReference type="Proteomes" id="UP001470230">
    <property type="component" value="Unassembled WGS sequence"/>
</dbReference>
<dbReference type="InterPro" id="IPR029071">
    <property type="entry name" value="Ubiquitin-like_domsf"/>
</dbReference>
<keyword evidence="2" id="KW-1185">Reference proteome</keyword>
<evidence type="ECO:0000313" key="2">
    <source>
        <dbReference type="Proteomes" id="UP001470230"/>
    </source>
</evidence>
<comment type="caution">
    <text evidence="1">The sequence shown here is derived from an EMBL/GenBank/DDBJ whole genome shotgun (WGS) entry which is preliminary data.</text>
</comment>